<evidence type="ECO:0000313" key="3">
    <source>
        <dbReference type="Proteomes" id="UP000035021"/>
    </source>
</evidence>
<dbReference type="CDD" id="cd12108">
    <property type="entry name" value="Hr-like"/>
    <property type="match status" value="1"/>
</dbReference>
<dbReference type="EMBL" id="BAOQ01000041">
    <property type="protein sequence ID" value="GAC85742.1"/>
    <property type="molecule type" value="Genomic_DNA"/>
</dbReference>
<dbReference type="Gene3D" id="1.20.120.520">
    <property type="entry name" value="nmb1532 protein domain like"/>
    <property type="match status" value="1"/>
</dbReference>
<reference evidence="2 3" key="1">
    <citation type="submission" date="2013-02" db="EMBL/GenBank/DDBJ databases">
        <title>Whole genome shotgun sequence of Gordonia paraffinivorans NBRC 108238.</title>
        <authorList>
            <person name="Isaki-Nakamura S."/>
            <person name="Hosoyama A."/>
            <person name="Tsuchikane K."/>
            <person name="Ando Y."/>
            <person name="Baba S."/>
            <person name="Ohji S."/>
            <person name="Hamada M."/>
            <person name="Tamura T."/>
            <person name="Yamazoe A."/>
            <person name="Yamazaki S."/>
            <person name="Fujita N."/>
        </authorList>
    </citation>
    <scope>NUCLEOTIDE SEQUENCE [LARGE SCALE GENOMIC DNA]</scope>
    <source>
        <strain evidence="2 3">NBRC 108238</strain>
    </source>
</reference>
<evidence type="ECO:0000259" key="1">
    <source>
        <dbReference type="Pfam" id="PF01814"/>
    </source>
</evidence>
<name>A0ABQ0IQA3_9ACTN</name>
<dbReference type="InterPro" id="IPR012312">
    <property type="entry name" value="Hemerythrin-like"/>
</dbReference>
<organism evidence="2 3">
    <name type="scientific">Gordonia paraffinivorans NBRC 108238</name>
    <dbReference type="NCBI Taxonomy" id="1223543"/>
    <lineage>
        <taxon>Bacteria</taxon>
        <taxon>Bacillati</taxon>
        <taxon>Actinomycetota</taxon>
        <taxon>Actinomycetes</taxon>
        <taxon>Mycobacteriales</taxon>
        <taxon>Gordoniaceae</taxon>
        <taxon>Gordonia</taxon>
    </lineage>
</organism>
<accession>A0ABQ0IQA3</accession>
<dbReference type="Proteomes" id="UP000035021">
    <property type="component" value="Unassembled WGS sequence"/>
</dbReference>
<comment type="caution">
    <text evidence="2">The sequence shown here is derived from an EMBL/GenBank/DDBJ whole genome shotgun (WGS) entry which is preliminary data.</text>
</comment>
<dbReference type="Pfam" id="PF01814">
    <property type="entry name" value="Hemerythrin"/>
    <property type="match status" value="1"/>
</dbReference>
<keyword evidence="3" id="KW-1185">Reference proteome</keyword>
<proteinExistence type="predicted"/>
<gene>
    <name evidence="2" type="ORF">GP2_041_00060</name>
</gene>
<protein>
    <recommendedName>
        <fullName evidence="1">Hemerythrin-like domain-containing protein</fullName>
    </recommendedName>
</protein>
<dbReference type="RefSeq" id="WP_006901991.1">
    <property type="nucleotide sequence ID" value="NZ_BAOQ01000041.1"/>
</dbReference>
<evidence type="ECO:0000313" key="2">
    <source>
        <dbReference type="EMBL" id="GAC85742.1"/>
    </source>
</evidence>
<sequence length="240" mass="26742">MKTPVATSVHPVQLRLPGQAAAPQGSVDPFMMYVMHHAFRRDLTDFAAAVPVTPLHDAGTWKALARRWDLFSRALHHHHTGEDLELWPVLEERADEEERVVLQAMDAEHDMIDPLLEKAAAGFAALLENPDEQTRSRLSAVLSEAVTVLDAHLAHEEADALAIVQRRMTPQDWADFEAKMQRSNGLREMTKVGPLFLKGLHGEHLADVNARIPSALKLIVKLGGPSFRRLDGRAFYYIGA</sequence>
<feature type="domain" description="Hemerythrin-like" evidence="1">
    <location>
        <begin position="32"/>
        <end position="161"/>
    </location>
</feature>